<keyword evidence="3" id="KW-1185">Reference proteome</keyword>
<evidence type="ECO:0000256" key="1">
    <source>
        <dbReference type="SAM" id="MobiDB-lite"/>
    </source>
</evidence>
<gene>
    <name evidence="2" type="ORF">MTR66_04325</name>
</gene>
<sequence length="298" mass="31979">MTPFEYFKAVRPIIVLAPVMLLASCQGGSETAASHGEDTDTKFCEVIADYVSPADCSDFEKQASRQMPGKAAFNAPFPLKRGETFTVWLAVAATPPKGRPNAASTPARTDGEAGNGAADGAVPPQPAETAAEEYIAPDPAEIAARMAGRPEFFSVVVGDYVAASLQGDESFEIKPASGRIQRVKLGPPWPSSIWKWDITAKRGGYHTMTLSTAVQVKDRKGYFHEIESTPRAFAFDVAVSPIDKARDVLTDAPVWMKLLAAVFTAAAALLVTIKKFRDALFSLFRRQDGTPPDNGPDA</sequence>
<protein>
    <submittedName>
        <fullName evidence="2">Uncharacterized protein</fullName>
    </submittedName>
</protein>
<evidence type="ECO:0000313" key="2">
    <source>
        <dbReference type="EMBL" id="MCJ2186037.1"/>
    </source>
</evidence>
<organism evidence="2 3">
    <name type="scientific">Novosphingobium beihaiensis</name>
    <dbReference type="NCBI Taxonomy" id="2930389"/>
    <lineage>
        <taxon>Bacteria</taxon>
        <taxon>Pseudomonadati</taxon>
        <taxon>Pseudomonadota</taxon>
        <taxon>Alphaproteobacteria</taxon>
        <taxon>Sphingomonadales</taxon>
        <taxon>Sphingomonadaceae</taxon>
        <taxon>Novosphingobium</taxon>
    </lineage>
</organism>
<name>A0ABT0BLW0_9SPHN</name>
<proteinExistence type="predicted"/>
<comment type="caution">
    <text evidence="2">The sequence shown here is derived from an EMBL/GenBank/DDBJ whole genome shotgun (WGS) entry which is preliminary data.</text>
</comment>
<dbReference type="Proteomes" id="UP001202281">
    <property type="component" value="Unassembled WGS sequence"/>
</dbReference>
<dbReference type="RefSeq" id="WP_243918225.1">
    <property type="nucleotide sequence ID" value="NZ_JALHLG010000005.1"/>
</dbReference>
<evidence type="ECO:0000313" key="3">
    <source>
        <dbReference type="Proteomes" id="UP001202281"/>
    </source>
</evidence>
<feature type="region of interest" description="Disordered" evidence="1">
    <location>
        <begin position="96"/>
        <end position="129"/>
    </location>
</feature>
<reference evidence="2 3" key="1">
    <citation type="submission" date="2022-04" db="EMBL/GenBank/DDBJ databases">
        <title>Identification of a novel bacterium isolated from mangrove sediments.</title>
        <authorList>
            <person name="Pan X."/>
        </authorList>
    </citation>
    <scope>NUCLEOTIDE SEQUENCE [LARGE SCALE GENOMIC DNA]</scope>
    <source>
        <strain evidence="2 3">B2638</strain>
    </source>
</reference>
<dbReference type="EMBL" id="JALHLG010000005">
    <property type="protein sequence ID" value="MCJ2186037.1"/>
    <property type="molecule type" value="Genomic_DNA"/>
</dbReference>
<accession>A0ABT0BLW0</accession>